<evidence type="ECO:0000313" key="1">
    <source>
        <dbReference type="EMBL" id="KAF6830108.1"/>
    </source>
</evidence>
<accession>A0A8H6KFN4</accession>
<dbReference type="Proteomes" id="UP000654918">
    <property type="component" value="Unassembled WGS sequence"/>
</dbReference>
<organism evidence="1 2">
    <name type="scientific">Colletotrichum plurivorum</name>
    <dbReference type="NCBI Taxonomy" id="2175906"/>
    <lineage>
        <taxon>Eukaryota</taxon>
        <taxon>Fungi</taxon>
        <taxon>Dikarya</taxon>
        <taxon>Ascomycota</taxon>
        <taxon>Pezizomycotina</taxon>
        <taxon>Sordariomycetes</taxon>
        <taxon>Hypocreomycetidae</taxon>
        <taxon>Glomerellales</taxon>
        <taxon>Glomerellaceae</taxon>
        <taxon>Colletotrichum</taxon>
        <taxon>Colletotrichum orchidearum species complex</taxon>
    </lineage>
</organism>
<comment type="caution">
    <text evidence="1">The sequence shown here is derived from an EMBL/GenBank/DDBJ whole genome shotgun (WGS) entry which is preliminary data.</text>
</comment>
<dbReference type="AlphaFoldDB" id="A0A8H6KFN4"/>
<protein>
    <submittedName>
        <fullName evidence="1">Uncharacterized protein</fullName>
    </submittedName>
</protein>
<sequence length="127" mass="13154">MALRLVGGVRVFGPISARAFSALSTSDVLGCGLWFPGTSLFNPTLRYHPCCPGSACFSIPRPHHSWTSWRAGSGIELPMGSIGSSPSTPRPPVKRTGPRCAAGVNIAGSTASLIGDAIADSLSRPYA</sequence>
<reference evidence="1" key="1">
    <citation type="journal article" date="2020" name="Phytopathology">
        <title>Genome Sequence Resources of Colletotrichum truncatum, C. plurivorum, C. musicola, and C. sojae: Four Species Pathogenic to Soybean (Glycine max).</title>
        <authorList>
            <person name="Rogerio F."/>
            <person name="Boufleur T.R."/>
            <person name="Ciampi-Guillardi M."/>
            <person name="Sukno S.A."/>
            <person name="Thon M.R."/>
            <person name="Massola Junior N.S."/>
            <person name="Baroncelli R."/>
        </authorList>
    </citation>
    <scope>NUCLEOTIDE SEQUENCE</scope>
    <source>
        <strain evidence="1">LFN00145</strain>
    </source>
</reference>
<evidence type="ECO:0000313" key="2">
    <source>
        <dbReference type="Proteomes" id="UP000654918"/>
    </source>
</evidence>
<proteinExistence type="predicted"/>
<gene>
    <name evidence="1" type="ORF">CPLU01_07523</name>
</gene>
<dbReference type="EMBL" id="WIGO01000098">
    <property type="protein sequence ID" value="KAF6830108.1"/>
    <property type="molecule type" value="Genomic_DNA"/>
</dbReference>
<keyword evidence="2" id="KW-1185">Reference proteome</keyword>
<name>A0A8H6KFN4_9PEZI</name>